<comment type="similarity">
    <text evidence="4">Belongs to the sorting nexin family.</text>
</comment>
<reference evidence="13" key="1">
    <citation type="journal article" date="2020" name="Stud. Mycol.">
        <title>101 Dothideomycetes genomes: a test case for predicting lifestyles and emergence of pathogens.</title>
        <authorList>
            <person name="Haridas S."/>
            <person name="Albert R."/>
            <person name="Binder M."/>
            <person name="Bloem J."/>
            <person name="Labutti K."/>
            <person name="Salamov A."/>
            <person name="Andreopoulos B."/>
            <person name="Baker S."/>
            <person name="Barry K."/>
            <person name="Bills G."/>
            <person name="Bluhm B."/>
            <person name="Cannon C."/>
            <person name="Castanera R."/>
            <person name="Culley D."/>
            <person name="Daum C."/>
            <person name="Ezra D."/>
            <person name="Gonzalez J."/>
            <person name="Henrissat B."/>
            <person name="Kuo A."/>
            <person name="Liang C."/>
            <person name="Lipzen A."/>
            <person name="Lutzoni F."/>
            <person name="Magnuson J."/>
            <person name="Mondo S."/>
            <person name="Nolan M."/>
            <person name="Ohm R."/>
            <person name="Pangilinan J."/>
            <person name="Park H.-J."/>
            <person name="Ramirez L."/>
            <person name="Alfaro M."/>
            <person name="Sun H."/>
            <person name="Tritt A."/>
            <person name="Yoshinaga Y."/>
            <person name="Zwiers L.-H."/>
            <person name="Turgeon B."/>
            <person name="Goodwin S."/>
            <person name="Spatafora J."/>
            <person name="Crous P."/>
            <person name="Grigoriev I."/>
        </authorList>
    </citation>
    <scope>NUCLEOTIDE SEQUENCE</scope>
    <source>
        <strain evidence="13">CBS 110217</strain>
    </source>
</reference>
<dbReference type="GO" id="GO:0016020">
    <property type="term" value="C:membrane"/>
    <property type="evidence" value="ECO:0007669"/>
    <property type="project" value="UniProtKB-SubCell"/>
</dbReference>
<dbReference type="CDD" id="cd06866">
    <property type="entry name" value="PX_SNX8_Mvp1p_like"/>
    <property type="match status" value="1"/>
</dbReference>
<comment type="caution">
    <text evidence="13">The sequence shown here is derived from an EMBL/GenBank/DDBJ whole genome shotgun (WGS) entry which is preliminary data.</text>
</comment>
<feature type="compositionally biased region" description="Low complexity" evidence="11">
    <location>
        <begin position="291"/>
        <end position="300"/>
    </location>
</feature>
<organism evidence="13 14">
    <name type="scientific">Setomelanomma holmii</name>
    <dbReference type="NCBI Taxonomy" id="210430"/>
    <lineage>
        <taxon>Eukaryota</taxon>
        <taxon>Fungi</taxon>
        <taxon>Dikarya</taxon>
        <taxon>Ascomycota</taxon>
        <taxon>Pezizomycotina</taxon>
        <taxon>Dothideomycetes</taxon>
        <taxon>Pleosporomycetidae</taxon>
        <taxon>Pleosporales</taxon>
        <taxon>Pleosporineae</taxon>
        <taxon>Phaeosphaeriaceae</taxon>
        <taxon>Setomelanomma</taxon>
    </lineage>
</organism>
<dbReference type="Gene3D" id="1.20.1270.60">
    <property type="entry name" value="Arfaptin homology (AH) domain/BAR domain"/>
    <property type="match status" value="1"/>
</dbReference>
<sequence>MSLFGDDDVPVSAKQSSSLFDDDPKPAARTGNSLFADEIESSNSPWAFPTPKKTGRGALVKSLLPAGDVPDAYIDAFDAVLDAGDRTGSGISVEGARKLLRESGVSSDTQAKILEIVSQPDQESAGLGRNEFNVLFALIGLAQEGDDVTLDSVDERKKSLPNPSVSLPKSMKQPPPAHEPSPPAQQPPPTPPAQQPPSEQLTPSRSRAPMRKQSFGDPESDPWGSPDLHKGHQHTSYTSVPPQSNGTNAPTTARTTSQFTTNSMSNSTSNQDTLQPSSLGSEGGWGGYNGGSNQSFAAPGTGDGGFGAAPVGGGSNPPPELGRSIGRVGMGGSGSDEVITITAIAEKEGVFLFQHRNYEVASSRRTTKVVRRYSDFVWLLDCLHKRYPFRQLPLLPPKRVGINGNPIASDASFLEKRRKGLTRFTNALVRHPVLNQEQLVVMFLTVPTELAVWRKQANLSVQEEFTGKTLAPDLEDSLPKTLPDMFDTVRSGVRRSAESYINLCNMMERLTRRNEGIAAEYHRFSTALSSLTECSVDTYAVDTNDVPLLNEGLNSTARHLDQSRQLLEDEARAWEEGVLEDLKRQRDTLVSVRDMFDRRDKYARDNIPALEKRIVNNETKLQNIRNKPAEQIKPGEAEKVEDAIFKDKESIVQQHARGVFIKECVRDELLYFQKSQYHITRLHQEWSQERVKYAELQADNWRALSEEVESMPSAD</sequence>
<protein>
    <recommendedName>
        <fullName evidence="5">Sorting nexin MVP1</fullName>
    </recommendedName>
    <alternativeName>
        <fullName evidence="10">Sorting nexin mvp1</fullName>
    </alternativeName>
</protein>
<comment type="function">
    <text evidence="1">Required for vacuolar protein sorting.</text>
</comment>
<dbReference type="GO" id="GO:0005768">
    <property type="term" value="C:endosome"/>
    <property type="evidence" value="ECO:0007669"/>
    <property type="project" value="TreeGrafter"/>
</dbReference>
<feature type="region of interest" description="Disordered" evidence="11">
    <location>
        <begin position="156"/>
        <end position="325"/>
    </location>
</feature>
<dbReference type="GO" id="GO:0032266">
    <property type="term" value="F:phosphatidylinositol-3-phosphate binding"/>
    <property type="evidence" value="ECO:0007669"/>
    <property type="project" value="TreeGrafter"/>
</dbReference>
<dbReference type="GO" id="GO:0005829">
    <property type="term" value="C:cytosol"/>
    <property type="evidence" value="ECO:0007669"/>
    <property type="project" value="GOC"/>
</dbReference>
<name>A0A9P4GX03_9PLEO</name>
<evidence type="ECO:0000259" key="12">
    <source>
        <dbReference type="PROSITE" id="PS50195"/>
    </source>
</evidence>
<evidence type="ECO:0000313" key="14">
    <source>
        <dbReference type="Proteomes" id="UP000799777"/>
    </source>
</evidence>
<keyword evidence="14" id="KW-1185">Reference proteome</keyword>
<evidence type="ECO:0000256" key="5">
    <source>
        <dbReference type="ARBA" id="ARBA00014268"/>
    </source>
</evidence>
<evidence type="ECO:0000256" key="3">
    <source>
        <dbReference type="ARBA" id="ARBA00004496"/>
    </source>
</evidence>
<dbReference type="SMART" id="SM00312">
    <property type="entry name" value="PX"/>
    <property type="match status" value="1"/>
</dbReference>
<dbReference type="Pfam" id="PF19566">
    <property type="entry name" value="Snx8_BAR_dom"/>
    <property type="match status" value="1"/>
</dbReference>
<dbReference type="PROSITE" id="PS50195">
    <property type="entry name" value="PX"/>
    <property type="match status" value="1"/>
</dbReference>
<dbReference type="PANTHER" id="PTHR47554">
    <property type="entry name" value="SORTING NEXIN MVP1"/>
    <property type="match status" value="1"/>
</dbReference>
<dbReference type="FunFam" id="3.30.1520.10:FF:000037">
    <property type="entry name" value="Sorting nexin mvp-1"/>
    <property type="match status" value="1"/>
</dbReference>
<feature type="compositionally biased region" description="Gly residues" evidence="11">
    <location>
        <begin position="281"/>
        <end position="290"/>
    </location>
</feature>
<feature type="compositionally biased region" description="Polar residues" evidence="11">
    <location>
        <begin position="234"/>
        <end position="254"/>
    </location>
</feature>
<keyword evidence="7" id="KW-0963">Cytoplasm</keyword>
<comment type="subcellular location">
    <subcellularLocation>
        <location evidence="3">Cytoplasm</location>
    </subcellularLocation>
    <subcellularLocation>
        <location evidence="2">Membrane</location>
        <topology evidence="2">Peripheral membrane protein</topology>
        <orientation evidence="2">Cytoplasmic side</orientation>
    </subcellularLocation>
</comment>
<dbReference type="GO" id="GO:0006623">
    <property type="term" value="P:protein targeting to vacuole"/>
    <property type="evidence" value="ECO:0007669"/>
    <property type="project" value="TreeGrafter"/>
</dbReference>
<evidence type="ECO:0000256" key="1">
    <source>
        <dbReference type="ARBA" id="ARBA00002474"/>
    </source>
</evidence>
<dbReference type="CDD" id="cd07597">
    <property type="entry name" value="BAR_SNX8"/>
    <property type="match status" value="1"/>
</dbReference>
<feature type="region of interest" description="Disordered" evidence="11">
    <location>
        <begin position="1"/>
        <end position="52"/>
    </location>
</feature>
<dbReference type="OrthoDB" id="10064318at2759"/>
<dbReference type="EMBL" id="ML978342">
    <property type="protein sequence ID" value="KAF2023532.1"/>
    <property type="molecule type" value="Genomic_DNA"/>
</dbReference>
<feature type="compositionally biased region" description="Gly residues" evidence="11">
    <location>
        <begin position="301"/>
        <end position="315"/>
    </location>
</feature>
<dbReference type="InterPro" id="IPR036871">
    <property type="entry name" value="PX_dom_sf"/>
</dbReference>
<evidence type="ECO:0000256" key="6">
    <source>
        <dbReference type="ARBA" id="ARBA00022448"/>
    </source>
</evidence>
<evidence type="ECO:0000256" key="11">
    <source>
        <dbReference type="SAM" id="MobiDB-lite"/>
    </source>
</evidence>
<gene>
    <name evidence="13" type="ORF">EK21DRAFT_118678</name>
</gene>
<keyword evidence="9" id="KW-0472">Membrane</keyword>
<feature type="compositionally biased region" description="Pro residues" evidence="11">
    <location>
        <begin position="173"/>
        <end position="195"/>
    </location>
</feature>
<evidence type="ECO:0000256" key="10">
    <source>
        <dbReference type="ARBA" id="ARBA00072009"/>
    </source>
</evidence>
<dbReference type="InterPro" id="IPR001683">
    <property type="entry name" value="PX_dom"/>
</dbReference>
<dbReference type="AlphaFoldDB" id="A0A9P4GX03"/>
<evidence type="ECO:0000313" key="13">
    <source>
        <dbReference type="EMBL" id="KAF2023532.1"/>
    </source>
</evidence>
<dbReference type="InterPro" id="IPR027267">
    <property type="entry name" value="AH/BAR_dom_sf"/>
</dbReference>
<evidence type="ECO:0000256" key="4">
    <source>
        <dbReference type="ARBA" id="ARBA00010883"/>
    </source>
</evidence>
<dbReference type="GO" id="GO:0042147">
    <property type="term" value="P:retrograde transport, endosome to Golgi"/>
    <property type="evidence" value="ECO:0007669"/>
    <property type="project" value="InterPro"/>
</dbReference>
<keyword evidence="6" id="KW-0813">Transport</keyword>
<evidence type="ECO:0000256" key="2">
    <source>
        <dbReference type="ARBA" id="ARBA00004287"/>
    </source>
</evidence>
<keyword evidence="8" id="KW-0653">Protein transport</keyword>
<dbReference type="Proteomes" id="UP000799777">
    <property type="component" value="Unassembled WGS sequence"/>
</dbReference>
<evidence type="ECO:0000256" key="7">
    <source>
        <dbReference type="ARBA" id="ARBA00022490"/>
    </source>
</evidence>
<dbReference type="InterPro" id="IPR028662">
    <property type="entry name" value="SNX8/Mvp1"/>
</dbReference>
<dbReference type="InterPro" id="IPR045734">
    <property type="entry name" value="Snx8_BAR_dom"/>
</dbReference>
<feature type="domain" description="PX" evidence="12">
    <location>
        <begin position="336"/>
        <end position="450"/>
    </location>
</feature>
<dbReference type="InterPro" id="IPR035704">
    <property type="entry name" value="SNX8/Mvp1_PX"/>
</dbReference>
<proteinExistence type="inferred from homology"/>
<evidence type="ECO:0000256" key="8">
    <source>
        <dbReference type="ARBA" id="ARBA00022927"/>
    </source>
</evidence>
<dbReference type="Gene3D" id="3.30.1520.10">
    <property type="entry name" value="Phox-like domain"/>
    <property type="match status" value="1"/>
</dbReference>
<dbReference type="PANTHER" id="PTHR47554:SF1">
    <property type="entry name" value="SORTING NEXIN MVP1"/>
    <property type="match status" value="1"/>
</dbReference>
<dbReference type="Pfam" id="PF00787">
    <property type="entry name" value="PX"/>
    <property type="match status" value="1"/>
</dbReference>
<dbReference type="FunFam" id="1.20.1270.60:FF:000072">
    <property type="entry name" value="Sorting nexin MVP1"/>
    <property type="match status" value="1"/>
</dbReference>
<feature type="compositionally biased region" description="Low complexity" evidence="11">
    <location>
        <begin position="255"/>
        <end position="270"/>
    </location>
</feature>
<accession>A0A9P4GX03</accession>
<dbReference type="Gene3D" id="1.10.238.10">
    <property type="entry name" value="EF-hand"/>
    <property type="match status" value="1"/>
</dbReference>
<dbReference type="SUPFAM" id="SSF64268">
    <property type="entry name" value="PX domain"/>
    <property type="match status" value="1"/>
</dbReference>
<evidence type="ECO:0000256" key="9">
    <source>
        <dbReference type="ARBA" id="ARBA00023136"/>
    </source>
</evidence>